<dbReference type="Proteomes" id="UP000199249">
    <property type="component" value="Unassembled WGS sequence"/>
</dbReference>
<dbReference type="STRING" id="651662.SAMN04488069_11448"/>
<dbReference type="EMBL" id="FNOV01000014">
    <property type="protein sequence ID" value="SDY81305.1"/>
    <property type="molecule type" value="Genomic_DNA"/>
</dbReference>
<dbReference type="AlphaFoldDB" id="A0A1H3MYL4"/>
<gene>
    <name evidence="3" type="ORF">SAMN04488069_11448</name>
</gene>
<feature type="region of interest" description="Disordered" evidence="1">
    <location>
        <begin position="69"/>
        <end position="105"/>
    </location>
</feature>
<feature type="compositionally biased region" description="Basic and acidic residues" evidence="1">
    <location>
        <begin position="76"/>
        <end position="85"/>
    </location>
</feature>
<evidence type="ECO:0000313" key="3">
    <source>
        <dbReference type="EMBL" id="SDY81305.1"/>
    </source>
</evidence>
<protein>
    <submittedName>
        <fullName evidence="3">Uncharacterized protein</fullName>
    </submittedName>
</protein>
<evidence type="ECO:0000256" key="1">
    <source>
        <dbReference type="SAM" id="MobiDB-lite"/>
    </source>
</evidence>
<evidence type="ECO:0000313" key="4">
    <source>
        <dbReference type="Proteomes" id="UP000199249"/>
    </source>
</evidence>
<feature type="transmembrane region" description="Helical" evidence="2">
    <location>
        <begin position="45"/>
        <end position="65"/>
    </location>
</feature>
<keyword evidence="2" id="KW-0812">Transmembrane</keyword>
<accession>A0A1H3MYL4</accession>
<keyword evidence="2" id="KW-1133">Transmembrane helix</keyword>
<keyword evidence="2" id="KW-0472">Membrane</keyword>
<reference evidence="4" key="1">
    <citation type="submission" date="2016-10" db="EMBL/GenBank/DDBJ databases">
        <authorList>
            <person name="Varghese N."/>
            <person name="Submissions S."/>
        </authorList>
    </citation>
    <scope>NUCLEOTIDE SEQUENCE [LARGE SCALE GENOMIC DNA]</scope>
    <source>
        <strain evidence="4">CGMCC 1.8975</strain>
    </source>
</reference>
<sequence length="105" mass="10600">MKNLPFSTAAQGGLLLGLLLAARSGNLLAQVPAAAEGLTLTQPAVLGLLLVVVIGAAIGLLVRVASLRRGRQSPSVERENGRFDEAATSSRSAPVAPGASVGAFR</sequence>
<name>A0A1H3MYL4_9BACT</name>
<keyword evidence="4" id="KW-1185">Reference proteome</keyword>
<proteinExistence type="predicted"/>
<organism evidence="3 4">
    <name type="scientific">Hymenobacter psychrophilus</name>
    <dbReference type="NCBI Taxonomy" id="651662"/>
    <lineage>
        <taxon>Bacteria</taxon>
        <taxon>Pseudomonadati</taxon>
        <taxon>Bacteroidota</taxon>
        <taxon>Cytophagia</taxon>
        <taxon>Cytophagales</taxon>
        <taxon>Hymenobacteraceae</taxon>
        <taxon>Hymenobacter</taxon>
    </lineage>
</organism>
<dbReference type="RefSeq" id="WP_092743078.1">
    <property type="nucleotide sequence ID" value="NZ_FNOV01000014.1"/>
</dbReference>
<evidence type="ECO:0000256" key="2">
    <source>
        <dbReference type="SAM" id="Phobius"/>
    </source>
</evidence>